<dbReference type="InterPro" id="IPR043129">
    <property type="entry name" value="ATPase_NBD"/>
</dbReference>
<dbReference type="RefSeq" id="WP_018303235.1">
    <property type="nucleotide sequence ID" value="NZ_KB902292.1"/>
</dbReference>
<gene>
    <name evidence="6" type="ORF">Wenmar_02371</name>
</gene>
<dbReference type="eggNOG" id="COG1070">
    <property type="taxonomic scope" value="Bacteria"/>
</dbReference>
<accession>A0A0D0QE56</accession>
<feature type="domain" description="Carbohydrate kinase FGGY C-terminal" evidence="5">
    <location>
        <begin position="244"/>
        <end position="419"/>
    </location>
</feature>
<dbReference type="STRING" id="1123501.Wenmar_02371"/>
<evidence type="ECO:0000313" key="7">
    <source>
        <dbReference type="Proteomes" id="UP000035100"/>
    </source>
</evidence>
<dbReference type="GO" id="GO:0005975">
    <property type="term" value="P:carbohydrate metabolic process"/>
    <property type="evidence" value="ECO:0007669"/>
    <property type="project" value="InterPro"/>
</dbReference>
<evidence type="ECO:0000256" key="2">
    <source>
        <dbReference type="ARBA" id="ARBA00022679"/>
    </source>
</evidence>
<keyword evidence="2" id="KW-0808">Transferase</keyword>
<protein>
    <submittedName>
        <fullName evidence="6">Sugar (Pentulose and hexulose) kinase</fullName>
    </submittedName>
</protein>
<comment type="similarity">
    <text evidence="1">Belongs to the FGGY kinase family.</text>
</comment>
<evidence type="ECO:0000313" key="6">
    <source>
        <dbReference type="EMBL" id="KIQ69298.1"/>
    </source>
</evidence>
<evidence type="ECO:0000259" key="5">
    <source>
        <dbReference type="Pfam" id="PF21546"/>
    </source>
</evidence>
<dbReference type="Proteomes" id="UP000035100">
    <property type="component" value="Unassembled WGS sequence"/>
</dbReference>
<proteinExistence type="inferred from homology"/>
<comment type="caution">
    <text evidence="6">The sequence shown here is derived from an EMBL/GenBank/DDBJ whole genome shotgun (WGS) entry which is preliminary data.</text>
</comment>
<dbReference type="InterPro" id="IPR018484">
    <property type="entry name" value="FGGY_N"/>
</dbReference>
<sequence>MRVAVVDVGKTNAKVALVDTGTLTEVAVRRTPNLVQPGPPWPHFDLNGLWDFILGALAELQAAHGVDAISVTAHGASAVLLDAGGGLAAPMLDYEHDGPDGVAVEYDAIRPPFEATGSPRLPMGLNLGAQLHWQLAVDPGLRDRVAQVVTYPQYWSGRLTGVWRCEATSLGCHTDLWEPVAGRFSALKDRLGLPFAPLARADNVLGPVLPEVAARTGLLPGTPVVCGIHDSNASLYPHLLGRTPPFAVVSTGTWVISMAVGSAVPALDPARDTLINVAATGAPVPSARFMGGREFERVAGEGPAPTEAEVASVLSRAAMLLPAVEPGSGPFAGRAARWTVPEVDLSPGKRTAAASFYLAGMTATCLRLTGAEGPVVLEGPMAANRLLSGMLAAATGRHVIAADGATGTSIGSVLLVDPRAKSLEVGTRVDAPDEWADYADRWVATVESCFDN</sequence>
<dbReference type="AlphaFoldDB" id="A0A0D0QE56"/>
<dbReference type="Pfam" id="PF00370">
    <property type="entry name" value="FGGY_N"/>
    <property type="match status" value="1"/>
</dbReference>
<dbReference type="InterPro" id="IPR050406">
    <property type="entry name" value="FGGY_Carb_Kinase"/>
</dbReference>
<dbReference type="CDD" id="cd07772">
    <property type="entry name" value="ASKHA_NBD_FGGY_NaCK-like"/>
    <property type="match status" value="1"/>
</dbReference>
<evidence type="ECO:0000256" key="3">
    <source>
        <dbReference type="ARBA" id="ARBA00022777"/>
    </source>
</evidence>
<dbReference type="PATRIC" id="fig|1123501.6.peg.2483"/>
<keyword evidence="3 6" id="KW-0418">Kinase</keyword>
<evidence type="ECO:0000259" key="4">
    <source>
        <dbReference type="Pfam" id="PF00370"/>
    </source>
</evidence>
<dbReference type="InterPro" id="IPR049382">
    <property type="entry name" value="FGGY_C_2"/>
</dbReference>
<keyword evidence="7" id="KW-1185">Reference proteome</keyword>
<dbReference type="PANTHER" id="PTHR43095:SF5">
    <property type="entry name" value="XYLULOSE KINASE"/>
    <property type="match status" value="1"/>
</dbReference>
<feature type="domain" description="Carbohydrate kinase FGGY N-terminal" evidence="4">
    <location>
        <begin position="5"/>
        <end position="235"/>
    </location>
</feature>
<reference evidence="6 7" key="1">
    <citation type="submission" date="2013-01" db="EMBL/GenBank/DDBJ databases">
        <authorList>
            <person name="Fiebig A."/>
            <person name="Goeker M."/>
            <person name="Klenk H.-P.P."/>
        </authorList>
    </citation>
    <scope>NUCLEOTIDE SEQUENCE [LARGE SCALE GENOMIC DNA]</scope>
    <source>
        <strain evidence="6 7">DSM 24838</strain>
    </source>
</reference>
<evidence type="ECO:0000256" key="1">
    <source>
        <dbReference type="ARBA" id="ARBA00009156"/>
    </source>
</evidence>
<dbReference type="GO" id="GO:0016301">
    <property type="term" value="F:kinase activity"/>
    <property type="evidence" value="ECO:0007669"/>
    <property type="project" value="UniProtKB-KW"/>
</dbReference>
<dbReference type="Gene3D" id="3.30.420.40">
    <property type="match status" value="2"/>
</dbReference>
<dbReference type="SUPFAM" id="SSF53067">
    <property type="entry name" value="Actin-like ATPase domain"/>
    <property type="match status" value="1"/>
</dbReference>
<dbReference type="Pfam" id="PF21546">
    <property type="entry name" value="FGGY_C_2"/>
    <property type="match status" value="1"/>
</dbReference>
<name>A0A0D0QE56_9RHOB</name>
<dbReference type="PANTHER" id="PTHR43095">
    <property type="entry name" value="SUGAR KINASE"/>
    <property type="match status" value="1"/>
</dbReference>
<dbReference type="EMBL" id="AONG01000010">
    <property type="protein sequence ID" value="KIQ69298.1"/>
    <property type="molecule type" value="Genomic_DNA"/>
</dbReference>
<organism evidence="6 7">
    <name type="scientific">Wenxinia marina DSM 24838</name>
    <dbReference type="NCBI Taxonomy" id="1123501"/>
    <lineage>
        <taxon>Bacteria</taxon>
        <taxon>Pseudomonadati</taxon>
        <taxon>Pseudomonadota</taxon>
        <taxon>Alphaproteobacteria</taxon>
        <taxon>Rhodobacterales</taxon>
        <taxon>Roseobacteraceae</taxon>
        <taxon>Wenxinia</taxon>
    </lineage>
</organism>